<dbReference type="EMBL" id="LLXL01002452">
    <property type="protein sequence ID" value="PKK60819.1"/>
    <property type="molecule type" value="Genomic_DNA"/>
</dbReference>
<accession>A0A2N1MGW7</accession>
<organism evidence="1 2">
    <name type="scientific">Rhizophagus irregularis</name>
    <dbReference type="NCBI Taxonomy" id="588596"/>
    <lineage>
        <taxon>Eukaryota</taxon>
        <taxon>Fungi</taxon>
        <taxon>Fungi incertae sedis</taxon>
        <taxon>Mucoromycota</taxon>
        <taxon>Glomeromycotina</taxon>
        <taxon>Glomeromycetes</taxon>
        <taxon>Glomerales</taxon>
        <taxon>Glomeraceae</taxon>
        <taxon>Rhizophagus</taxon>
    </lineage>
</organism>
<protein>
    <submittedName>
        <fullName evidence="1">Uncharacterized protein</fullName>
    </submittedName>
</protein>
<comment type="caution">
    <text evidence="1">The sequence shown here is derived from an EMBL/GenBank/DDBJ whole genome shotgun (WGS) entry which is preliminary data.</text>
</comment>
<name>A0A2N1MGW7_9GLOM</name>
<evidence type="ECO:0000313" key="2">
    <source>
        <dbReference type="Proteomes" id="UP000233469"/>
    </source>
</evidence>
<dbReference type="AlphaFoldDB" id="A0A2N1MGW7"/>
<reference evidence="1 2" key="2">
    <citation type="submission" date="2017-10" db="EMBL/GenBank/DDBJ databases">
        <title>Extensive intraspecific genome diversity in a model arbuscular mycorrhizal fungus.</title>
        <authorList>
            <person name="Chen E.C.H."/>
            <person name="Morin E."/>
            <person name="Baudet D."/>
            <person name="Noel J."/>
            <person name="Ndikumana S."/>
            <person name="Charron P."/>
            <person name="St-Onge C."/>
            <person name="Giorgi J."/>
            <person name="Grigoriev I.V."/>
            <person name="Roux C."/>
            <person name="Martin F.M."/>
            <person name="Corradi N."/>
        </authorList>
    </citation>
    <scope>NUCLEOTIDE SEQUENCE [LARGE SCALE GENOMIC DNA]</scope>
    <source>
        <strain evidence="1 2">C2</strain>
    </source>
</reference>
<dbReference type="VEuPathDB" id="FungiDB:FUN_013681"/>
<reference evidence="1 2" key="1">
    <citation type="submission" date="2016-04" db="EMBL/GenBank/DDBJ databases">
        <title>Genome analyses suggest a sexual origin of heterokaryosis in a supposedly ancient asexual fungus.</title>
        <authorList>
            <person name="Ropars J."/>
            <person name="Sedzielewska K."/>
            <person name="Noel J."/>
            <person name="Charron P."/>
            <person name="Farinelli L."/>
            <person name="Marton T."/>
            <person name="Kruger M."/>
            <person name="Pelin A."/>
            <person name="Brachmann A."/>
            <person name="Corradi N."/>
        </authorList>
    </citation>
    <scope>NUCLEOTIDE SEQUENCE [LARGE SCALE GENOMIC DNA]</scope>
    <source>
        <strain evidence="1 2">C2</strain>
    </source>
</reference>
<dbReference type="Proteomes" id="UP000233469">
    <property type="component" value="Unassembled WGS sequence"/>
</dbReference>
<sequence length="153" mass="17598">MQKLQIAAVLRPKKFTNAINVALETKSDNELVQLLKDFISSKKNRNGGVRNNENNQDNNEIVPLQQCLIDEVTDSHVTNIRDASCKKKIKSAIEISNNKRVMREITSEINNNVQNTNETSWQQRKCLSYGKAGYYQKKMSKSMLINIYIYMLV</sequence>
<gene>
    <name evidence="1" type="ORF">RhiirC2_718854</name>
</gene>
<proteinExistence type="predicted"/>
<dbReference type="VEuPathDB" id="FungiDB:RhiirA1_454918"/>
<evidence type="ECO:0000313" key="1">
    <source>
        <dbReference type="EMBL" id="PKK60819.1"/>
    </source>
</evidence>